<feature type="domain" description="Multidrug resistance protein MdtA-like barrel-sandwich hybrid" evidence="4">
    <location>
        <begin position="56"/>
        <end position="192"/>
    </location>
</feature>
<dbReference type="RefSeq" id="WP_354152905.1">
    <property type="nucleotide sequence ID" value="NZ_JBEPMN010000019.1"/>
</dbReference>
<dbReference type="SUPFAM" id="SSF111369">
    <property type="entry name" value="HlyD-like secretion proteins"/>
    <property type="match status" value="1"/>
</dbReference>
<dbReference type="Gene3D" id="2.40.50.100">
    <property type="match status" value="1"/>
</dbReference>
<dbReference type="Gene3D" id="2.40.420.20">
    <property type="match status" value="1"/>
</dbReference>
<dbReference type="PANTHER" id="PTHR30469">
    <property type="entry name" value="MULTIDRUG RESISTANCE PROTEIN MDTA"/>
    <property type="match status" value="1"/>
</dbReference>
<gene>
    <name evidence="5" type="ORF">ABID44_003437</name>
</gene>
<keyword evidence="6" id="KW-1185">Reference proteome</keyword>
<dbReference type="Pfam" id="PF25917">
    <property type="entry name" value="BSH_RND"/>
    <property type="match status" value="1"/>
</dbReference>
<evidence type="ECO:0000256" key="3">
    <source>
        <dbReference type="SAM" id="SignalP"/>
    </source>
</evidence>
<feature type="signal peptide" evidence="3">
    <location>
        <begin position="1"/>
        <end position="29"/>
    </location>
</feature>
<accession>A0ABV2KPS9</accession>
<keyword evidence="3" id="KW-0732">Signal</keyword>
<evidence type="ECO:0000259" key="4">
    <source>
        <dbReference type="Pfam" id="PF25917"/>
    </source>
</evidence>
<name>A0ABV2KPS9_9HYPH</name>
<evidence type="ECO:0000256" key="2">
    <source>
        <dbReference type="SAM" id="Coils"/>
    </source>
</evidence>
<comment type="similarity">
    <text evidence="1">Belongs to the membrane fusion protein (MFP) (TC 8.A.1) family.</text>
</comment>
<dbReference type="EMBL" id="JBEPMN010000019">
    <property type="protein sequence ID" value="MET3663082.1"/>
    <property type="molecule type" value="Genomic_DNA"/>
</dbReference>
<evidence type="ECO:0000256" key="1">
    <source>
        <dbReference type="ARBA" id="ARBA00009477"/>
    </source>
</evidence>
<keyword evidence="2" id="KW-0175">Coiled coil</keyword>
<comment type="caution">
    <text evidence="5">The sequence shown here is derived from an EMBL/GenBank/DDBJ whole genome shotgun (WGS) entry which is preliminary data.</text>
</comment>
<feature type="chain" id="PRO_5046278073" evidence="3">
    <location>
        <begin position="30"/>
        <end position="332"/>
    </location>
</feature>
<dbReference type="InterPro" id="IPR058625">
    <property type="entry name" value="MdtA-like_BSH"/>
</dbReference>
<dbReference type="PANTHER" id="PTHR30469:SF15">
    <property type="entry name" value="HLYD FAMILY OF SECRETION PROTEINS"/>
    <property type="match status" value="1"/>
</dbReference>
<dbReference type="NCBIfam" id="TIGR01730">
    <property type="entry name" value="RND_mfp"/>
    <property type="match status" value="1"/>
</dbReference>
<protein>
    <submittedName>
        <fullName evidence="5">RND family efflux transporter MFP subunit</fullName>
    </submittedName>
</protein>
<proteinExistence type="inferred from homology"/>
<sequence length="332" mass="35074">MRIAIPTAARAAAALTLAAGLVATSPVLATDTSTLSTQTVPEWKAVYGRVEARDLVSARARIGGTVVELLVSEGDTVAAGQRIAMVRDDKLAFQVAAIDAQLRVLDAQLSRAEAELSRGRSLVERGVSTAQRLEQLQTDVEVTRNQIVATQAQRSVVVQQGEEGAVLAPVSGVVLGVPITRDTVIMAGEAVATVGGGGFFLRLAIPERHADALKEGAEIRVSASGAEAMGRLAKVYPRIQNGRVIADVEFERLDTTFVDSRVLVEVPVGTRDALLVPRSALATRSGLDFVRVRQDGQDVERAVVPGEVMRRDGIAYVEILTGLAAGETIVVP</sequence>
<reference evidence="5 6" key="1">
    <citation type="submission" date="2024-06" db="EMBL/GenBank/DDBJ databases">
        <title>Genomic Encyclopedia of Type Strains, Phase IV (KMG-IV): sequencing the most valuable type-strain genomes for metagenomic binning, comparative biology and taxonomic classification.</title>
        <authorList>
            <person name="Goeker M."/>
        </authorList>
    </citation>
    <scope>NUCLEOTIDE SEQUENCE [LARGE SCALE GENOMIC DNA]</scope>
    <source>
        <strain evidence="5 6">DSM 19730</strain>
    </source>
</reference>
<dbReference type="Proteomes" id="UP001549143">
    <property type="component" value="Unassembled WGS sequence"/>
</dbReference>
<organism evidence="5 6">
    <name type="scientific">Aquamicrobium ahrensii</name>
    <dbReference type="NCBI Taxonomy" id="469551"/>
    <lineage>
        <taxon>Bacteria</taxon>
        <taxon>Pseudomonadati</taxon>
        <taxon>Pseudomonadota</taxon>
        <taxon>Alphaproteobacteria</taxon>
        <taxon>Hyphomicrobiales</taxon>
        <taxon>Phyllobacteriaceae</taxon>
        <taxon>Aquamicrobium</taxon>
    </lineage>
</organism>
<feature type="coiled-coil region" evidence="2">
    <location>
        <begin position="95"/>
        <end position="153"/>
    </location>
</feature>
<dbReference type="Gene3D" id="1.10.287.470">
    <property type="entry name" value="Helix hairpin bin"/>
    <property type="match status" value="1"/>
</dbReference>
<evidence type="ECO:0000313" key="6">
    <source>
        <dbReference type="Proteomes" id="UP001549143"/>
    </source>
</evidence>
<evidence type="ECO:0000313" key="5">
    <source>
        <dbReference type="EMBL" id="MET3663082.1"/>
    </source>
</evidence>
<dbReference type="InterPro" id="IPR006143">
    <property type="entry name" value="RND_pump_MFP"/>
</dbReference>